<dbReference type="Proteomes" id="UP001206206">
    <property type="component" value="Unassembled WGS sequence"/>
</dbReference>
<evidence type="ECO:0000256" key="1">
    <source>
        <dbReference type="ARBA" id="ARBA00004496"/>
    </source>
</evidence>
<dbReference type="SUPFAM" id="SSF46785">
    <property type="entry name" value="Winged helix' DNA-binding domain"/>
    <property type="match status" value="1"/>
</dbReference>
<dbReference type="RefSeq" id="WP_255926008.1">
    <property type="nucleotide sequence ID" value="NZ_JANFNH010000005.1"/>
</dbReference>
<evidence type="ECO:0000256" key="8">
    <source>
        <dbReference type="ARBA" id="ARBA00023015"/>
    </source>
</evidence>
<comment type="caution">
    <text evidence="12">The sequence shown here is derived from an EMBL/GenBank/DDBJ whole genome shotgun (WGS) entry which is preliminary data.</text>
</comment>
<keyword evidence="5" id="KW-0678">Repressor</keyword>
<name>A0ABT1PCF7_9ACTN</name>
<comment type="similarity">
    <text evidence="2">Belongs to the Fur family.</text>
</comment>
<evidence type="ECO:0000313" key="12">
    <source>
        <dbReference type="EMBL" id="MCQ4042000.1"/>
    </source>
</evidence>
<keyword evidence="9" id="KW-0238">DNA-binding</keyword>
<keyword evidence="8" id="KW-0805">Transcription regulation</keyword>
<evidence type="ECO:0000313" key="13">
    <source>
        <dbReference type="Proteomes" id="UP001206206"/>
    </source>
</evidence>
<evidence type="ECO:0000256" key="3">
    <source>
        <dbReference type="ARBA" id="ARBA00011738"/>
    </source>
</evidence>
<keyword evidence="10" id="KW-0804">Transcription</keyword>
<keyword evidence="7" id="KW-0862">Zinc</keyword>
<evidence type="ECO:0000256" key="6">
    <source>
        <dbReference type="ARBA" id="ARBA00022723"/>
    </source>
</evidence>
<dbReference type="EMBL" id="JANFNH010000005">
    <property type="protein sequence ID" value="MCQ4042000.1"/>
    <property type="molecule type" value="Genomic_DNA"/>
</dbReference>
<dbReference type="InterPro" id="IPR043135">
    <property type="entry name" value="Fur_C"/>
</dbReference>
<organism evidence="12 13">
    <name type="scientific">Streptantibioticus rubrisoli</name>
    <dbReference type="NCBI Taxonomy" id="1387313"/>
    <lineage>
        <taxon>Bacteria</taxon>
        <taxon>Bacillati</taxon>
        <taxon>Actinomycetota</taxon>
        <taxon>Actinomycetes</taxon>
        <taxon>Kitasatosporales</taxon>
        <taxon>Streptomycetaceae</taxon>
        <taxon>Streptantibioticus</taxon>
    </lineage>
</organism>
<evidence type="ECO:0000256" key="7">
    <source>
        <dbReference type="ARBA" id="ARBA00022833"/>
    </source>
</evidence>
<dbReference type="Gene3D" id="3.30.1490.190">
    <property type="match status" value="1"/>
</dbReference>
<proteinExistence type="inferred from homology"/>
<dbReference type="InterPro" id="IPR036390">
    <property type="entry name" value="WH_DNA-bd_sf"/>
</dbReference>
<comment type="subunit">
    <text evidence="3">Homodimer.</text>
</comment>
<sequence>MGGRTFGNPRGGQGRATWQRAAVLRVLGGCQDFVSAQELHALLDAAGRGVGLTTVYRALRALEATGRVDVVRDEAGERLYRRRPADGHRHYLMCRCCGRSQPVASEVVEEWAERVGKDAGFAAVQHTVELTGICATCVPNADEGEPPCRSGPVRHGDHRTRSS</sequence>
<dbReference type="InterPro" id="IPR002481">
    <property type="entry name" value="FUR"/>
</dbReference>
<reference evidence="12 13" key="1">
    <citation type="submission" date="2022-06" db="EMBL/GenBank/DDBJ databases">
        <title>Draft genome sequence of type strain Streptomyces rubrisoli DSM 42083.</title>
        <authorList>
            <person name="Duangmal K."/>
            <person name="Klaysubun C."/>
        </authorList>
    </citation>
    <scope>NUCLEOTIDE SEQUENCE [LARGE SCALE GENOMIC DNA]</scope>
    <source>
        <strain evidence="12 13">DSM 42083</strain>
    </source>
</reference>
<dbReference type="Gene3D" id="1.10.10.10">
    <property type="entry name" value="Winged helix-like DNA-binding domain superfamily/Winged helix DNA-binding domain"/>
    <property type="match status" value="1"/>
</dbReference>
<dbReference type="Pfam" id="PF01475">
    <property type="entry name" value="FUR"/>
    <property type="match status" value="1"/>
</dbReference>
<evidence type="ECO:0000256" key="9">
    <source>
        <dbReference type="ARBA" id="ARBA00023125"/>
    </source>
</evidence>
<dbReference type="PANTHER" id="PTHR33202">
    <property type="entry name" value="ZINC UPTAKE REGULATION PROTEIN"/>
    <property type="match status" value="1"/>
</dbReference>
<dbReference type="PANTHER" id="PTHR33202:SF2">
    <property type="entry name" value="FERRIC UPTAKE REGULATION PROTEIN"/>
    <property type="match status" value="1"/>
</dbReference>
<protein>
    <submittedName>
        <fullName evidence="12">Transcriptional repressor</fullName>
    </submittedName>
</protein>
<keyword evidence="13" id="KW-1185">Reference proteome</keyword>
<evidence type="ECO:0000256" key="5">
    <source>
        <dbReference type="ARBA" id="ARBA00022491"/>
    </source>
</evidence>
<dbReference type="CDD" id="cd07153">
    <property type="entry name" value="Fur_like"/>
    <property type="match status" value="1"/>
</dbReference>
<feature type="region of interest" description="Disordered" evidence="11">
    <location>
        <begin position="143"/>
        <end position="163"/>
    </location>
</feature>
<accession>A0ABT1PCF7</accession>
<dbReference type="InterPro" id="IPR036388">
    <property type="entry name" value="WH-like_DNA-bd_sf"/>
</dbReference>
<keyword evidence="6" id="KW-0479">Metal-binding</keyword>
<evidence type="ECO:0000256" key="4">
    <source>
        <dbReference type="ARBA" id="ARBA00022490"/>
    </source>
</evidence>
<keyword evidence="4" id="KW-0963">Cytoplasm</keyword>
<evidence type="ECO:0000256" key="11">
    <source>
        <dbReference type="SAM" id="MobiDB-lite"/>
    </source>
</evidence>
<comment type="subcellular location">
    <subcellularLocation>
        <location evidence="1">Cytoplasm</location>
    </subcellularLocation>
</comment>
<evidence type="ECO:0000256" key="2">
    <source>
        <dbReference type="ARBA" id="ARBA00007957"/>
    </source>
</evidence>
<gene>
    <name evidence="12" type="ORF">NON19_08125</name>
</gene>
<evidence type="ECO:0000256" key="10">
    <source>
        <dbReference type="ARBA" id="ARBA00023163"/>
    </source>
</evidence>